<feature type="region of interest" description="Disordered" evidence="2">
    <location>
        <begin position="501"/>
        <end position="552"/>
    </location>
</feature>
<evidence type="ECO:0000313" key="4">
    <source>
        <dbReference type="Proteomes" id="UP000824540"/>
    </source>
</evidence>
<name>A0A8T2PE62_9TELE</name>
<evidence type="ECO:0000256" key="2">
    <source>
        <dbReference type="SAM" id="MobiDB-lite"/>
    </source>
</evidence>
<keyword evidence="4" id="KW-1185">Reference proteome</keyword>
<accession>A0A8T2PE62</accession>
<dbReference type="EMBL" id="JAFBMS010000008">
    <property type="protein sequence ID" value="KAG9350499.1"/>
    <property type="molecule type" value="Genomic_DNA"/>
</dbReference>
<gene>
    <name evidence="3" type="ORF">JZ751_026865</name>
</gene>
<comment type="caution">
    <text evidence="3">The sequence shown here is derived from an EMBL/GenBank/DDBJ whole genome shotgun (WGS) entry which is preliminary data.</text>
</comment>
<dbReference type="Proteomes" id="UP000824540">
    <property type="component" value="Unassembled WGS sequence"/>
</dbReference>
<dbReference type="AlphaFoldDB" id="A0A8T2PE62"/>
<reference evidence="3" key="1">
    <citation type="thesis" date="2021" institute="BYU ScholarsArchive" country="Provo, UT, USA">
        <title>Applications of and Algorithms for Genome Assembly and Genomic Analyses with an Emphasis on Marine Teleosts.</title>
        <authorList>
            <person name="Pickett B.D."/>
        </authorList>
    </citation>
    <scope>NUCLEOTIDE SEQUENCE</scope>
    <source>
        <strain evidence="3">HI-2016</strain>
    </source>
</reference>
<evidence type="ECO:0000313" key="3">
    <source>
        <dbReference type="EMBL" id="KAG9350499.1"/>
    </source>
</evidence>
<feature type="coiled-coil region" evidence="1">
    <location>
        <begin position="148"/>
        <end position="204"/>
    </location>
</feature>
<feature type="compositionally biased region" description="Polar residues" evidence="2">
    <location>
        <begin position="503"/>
        <end position="515"/>
    </location>
</feature>
<keyword evidence="1" id="KW-0175">Coiled coil</keyword>
<dbReference type="OrthoDB" id="9950082at2759"/>
<sequence length="836" mass="91386">MEQKALEEPEDQLGLQETLVLQPAPTQWVSLDLLEVLGLLALLDLQVCQVPLVLLASLVNLGLLEFQDLMETLDPLDLLDPLGVLGHPGPLAIREKVNQAGQVFQVLQVPLVLLVGQESQGNQELVCQDLQVKEENQEALCQTQGHSLLDLQDLLDQWDQRVQKANQVSQVKGELTENQVSQVYQGALDLLDNLEEDFQAKRDQEDLVALQGLQVSLGPKALKDRLDHRVHLVVAQELSKGHLVPRVHLVPQVVQVMVPVVQMFGNRLQTFFRVSAERLHSPYTSMVPLAHLDPQETAQVDSPPGAPGTVSINDIISLLQRDEVRRYVVGPPGRGSAGSFNTQEVAGRVMTLLNELSIYYFQNGVLVKQLDALAPLAPLGLQANLAQEFKALLALQEIPPQALAQALGWKKFGTTYGQSRVGGLARGPDSNGVLAVTRLGLETPPSEVPCRDLSHETTGCPQDDLAEMGSVAPLGLLAPLGPLVHHRLGGDLCLMQTAKADSKSVQSSRSDNMRSLVSGRPGSPGPPGPPGQKGERGDSGQSQATGYAHGRRVPEAIDYSNVALKTRACYGMSSRATPIPALSRDPQGPQDPLGLKETVDMAPVLVSQGGQEREGNLDLKEKKVMQDNQYTQDTKEASKDIKVQKEPDGYRKDGPMATSGGGHQALLTKRSVNSMQVVQDDQYTQDTKEASKDIKVQKVVQDDQYTQDTKEASKDIKVQKVMQDNQFTQDTRKATKDIKVQKEPDGYRKDGPMATSGGGHQALLTKRSVNSMQVVQDDQYTQDTKEASKDIKVQKVVQDDQYTQDTKEASKDIKVQKESYFMYRGRDGALALKGKA</sequence>
<proteinExistence type="predicted"/>
<evidence type="ECO:0000256" key="1">
    <source>
        <dbReference type="SAM" id="Coils"/>
    </source>
</evidence>
<organism evidence="3 4">
    <name type="scientific">Albula glossodonta</name>
    <name type="common">roundjaw bonefish</name>
    <dbReference type="NCBI Taxonomy" id="121402"/>
    <lineage>
        <taxon>Eukaryota</taxon>
        <taxon>Metazoa</taxon>
        <taxon>Chordata</taxon>
        <taxon>Craniata</taxon>
        <taxon>Vertebrata</taxon>
        <taxon>Euteleostomi</taxon>
        <taxon>Actinopterygii</taxon>
        <taxon>Neopterygii</taxon>
        <taxon>Teleostei</taxon>
        <taxon>Albuliformes</taxon>
        <taxon>Albulidae</taxon>
        <taxon>Albula</taxon>
    </lineage>
</organism>
<protein>
    <submittedName>
        <fullName evidence="3">Uncharacterized protein</fullName>
    </submittedName>
</protein>